<dbReference type="InterPro" id="IPR001387">
    <property type="entry name" value="Cro/C1-type_HTH"/>
</dbReference>
<comment type="caution">
    <text evidence="3">The sequence shown here is derived from an EMBL/GenBank/DDBJ whole genome shotgun (WGS) entry which is preliminary data.</text>
</comment>
<dbReference type="InterPro" id="IPR010982">
    <property type="entry name" value="Lambda_DNA-bd_dom_sf"/>
</dbReference>
<dbReference type="EMBL" id="BLAX01000001">
    <property type="protein sequence ID" value="GET34566.1"/>
    <property type="molecule type" value="Genomic_DNA"/>
</dbReference>
<evidence type="ECO:0000313" key="3">
    <source>
        <dbReference type="EMBL" id="GET34566.1"/>
    </source>
</evidence>
<dbReference type="Proteomes" id="UP000391834">
    <property type="component" value="Unassembled WGS sequence"/>
</dbReference>
<name>A0A5M4B3V8_9BACT</name>
<evidence type="ECO:0000256" key="1">
    <source>
        <dbReference type="SAM" id="Coils"/>
    </source>
</evidence>
<dbReference type="OrthoDB" id="1122522at2"/>
<dbReference type="Gene3D" id="1.10.260.40">
    <property type="entry name" value="lambda repressor-like DNA-binding domains"/>
    <property type="match status" value="1"/>
</dbReference>
<dbReference type="RefSeq" id="WP_025866257.1">
    <property type="nucleotide sequence ID" value="NZ_BLAX01000001.1"/>
</dbReference>
<dbReference type="SUPFAM" id="SSF47413">
    <property type="entry name" value="lambda repressor-like DNA-binding domains"/>
    <property type="match status" value="1"/>
</dbReference>
<feature type="coiled-coil region" evidence="1">
    <location>
        <begin position="101"/>
        <end position="135"/>
    </location>
</feature>
<evidence type="ECO:0000313" key="4">
    <source>
        <dbReference type="Proteomes" id="UP000391834"/>
    </source>
</evidence>
<dbReference type="SMART" id="SM00530">
    <property type="entry name" value="HTH_XRE"/>
    <property type="match status" value="1"/>
</dbReference>
<evidence type="ECO:0000259" key="2">
    <source>
        <dbReference type="PROSITE" id="PS50943"/>
    </source>
</evidence>
<reference evidence="3 4" key="1">
    <citation type="submission" date="2019-10" db="EMBL/GenBank/DDBJ databases">
        <title>Prolixibacter strains distinguished by the presence of nitrate reductase genes were adept at nitrate-dependent anaerobic corrosion of metallic iron and carbon steel.</title>
        <authorList>
            <person name="Iino T."/>
            <person name="Shono N."/>
            <person name="Ito K."/>
            <person name="Nakamura R."/>
            <person name="Sueoka K."/>
            <person name="Harayama S."/>
            <person name="Ohkuma M."/>
        </authorList>
    </citation>
    <scope>NUCLEOTIDE SEQUENCE [LARGE SCALE GENOMIC DNA]</scope>
    <source>
        <strain evidence="3 4">JCM 13498</strain>
    </source>
</reference>
<dbReference type="GO" id="GO:0003677">
    <property type="term" value="F:DNA binding"/>
    <property type="evidence" value="ECO:0007669"/>
    <property type="project" value="InterPro"/>
</dbReference>
<sequence length="135" mass="15698">MDIMDTARLNIKKRREMKGFRQQDMADKLSMNIRTYQNLENGETKLDLERLEQIAGILETNMEELLKQESTYIHQEVKDGGSGSGSGFNTTGNVYNYNFEKEILDKLLSAKDNEIELLKEENKYLKEKIDQLLSK</sequence>
<accession>A0A5M4B3V8</accession>
<gene>
    <name evidence="3" type="ORF">PbJCM13498_34290</name>
</gene>
<proteinExistence type="predicted"/>
<dbReference type="AlphaFoldDB" id="A0A5M4B3V8"/>
<dbReference type="Pfam" id="PF01381">
    <property type="entry name" value="HTH_3"/>
    <property type="match status" value="1"/>
</dbReference>
<keyword evidence="4" id="KW-1185">Reference proteome</keyword>
<protein>
    <recommendedName>
        <fullName evidence="2">HTH cro/C1-type domain-containing protein</fullName>
    </recommendedName>
</protein>
<keyword evidence="1" id="KW-0175">Coiled coil</keyword>
<organism evidence="3 4">
    <name type="scientific">Prolixibacter bellariivorans</name>
    <dbReference type="NCBI Taxonomy" id="314319"/>
    <lineage>
        <taxon>Bacteria</taxon>
        <taxon>Pseudomonadati</taxon>
        <taxon>Bacteroidota</taxon>
        <taxon>Bacteroidia</taxon>
        <taxon>Marinilabiliales</taxon>
        <taxon>Prolixibacteraceae</taxon>
        <taxon>Prolixibacter</taxon>
    </lineage>
</organism>
<feature type="domain" description="HTH cro/C1-type" evidence="2">
    <location>
        <begin position="11"/>
        <end position="65"/>
    </location>
</feature>
<dbReference type="CDD" id="cd00093">
    <property type="entry name" value="HTH_XRE"/>
    <property type="match status" value="1"/>
</dbReference>
<dbReference type="PROSITE" id="PS50943">
    <property type="entry name" value="HTH_CROC1"/>
    <property type="match status" value="1"/>
</dbReference>